<dbReference type="EMBL" id="BKCJ010194658">
    <property type="protein sequence ID" value="GEY62529.1"/>
    <property type="molecule type" value="Genomic_DNA"/>
</dbReference>
<dbReference type="PANTHER" id="PTHR33116">
    <property type="entry name" value="REVERSE TRANSCRIPTASE ZINC-BINDING DOMAIN-CONTAINING PROTEIN-RELATED-RELATED"/>
    <property type="match status" value="1"/>
</dbReference>
<gene>
    <name evidence="2" type="ORF">Tci_031501</name>
    <name evidence="3" type="ORF">Tci_434503</name>
</gene>
<evidence type="ECO:0000259" key="1">
    <source>
        <dbReference type="Pfam" id="PF13966"/>
    </source>
</evidence>
<dbReference type="InterPro" id="IPR026960">
    <property type="entry name" value="RVT-Znf"/>
</dbReference>
<dbReference type="Pfam" id="PF13966">
    <property type="entry name" value="zf-RVT"/>
    <property type="match status" value="1"/>
</dbReference>
<organism evidence="3">
    <name type="scientific">Tanacetum cinerariifolium</name>
    <name type="common">Dalmatian daisy</name>
    <name type="synonym">Chrysanthemum cinerariifolium</name>
    <dbReference type="NCBI Taxonomy" id="118510"/>
    <lineage>
        <taxon>Eukaryota</taxon>
        <taxon>Viridiplantae</taxon>
        <taxon>Streptophyta</taxon>
        <taxon>Embryophyta</taxon>
        <taxon>Tracheophyta</taxon>
        <taxon>Spermatophyta</taxon>
        <taxon>Magnoliopsida</taxon>
        <taxon>eudicotyledons</taxon>
        <taxon>Gunneridae</taxon>
        <taxon>Pentapetalae</taxon>
        <taxon>asterids</taxon>
        <taxon>campanulids</taxon>
        <taxon>Asterales</taxon>
        <taxon>Asteraceae</taxon>
        <taxon>Asteroideae</taxon>
        <taxon>Anthemideae</taxon>
        <taxon>Anthemidinae</taxon>
        <taxon>Tanacetum</taxon>
    </lineage>
</organism>
<evidence type="ECO:0000313" key="2">
    <source>
        <dbReference type="EMBL" id="GEU59523.1"/>
    </source>
</evidence>
<evidence type="ECO:0000313" key="3">
    <source>
        <dbReference type="EMBL" id="GEY62529.1"/>
    </source>
</evidence>
<protein>
    <submittedName>
        <fullName evidence="3">RNA-directed DNA polymerase, eukaryota</fullName>
    </submittedName>
</protein>
<reference evidence="3" key="1">
    <citation type="journal article" date="2019" name="Sci. Rep.">
        <title>Draft genome of Tanacetum cinerariifolium, the natural source of mosquito coil.</title>
        <authorList>
            <person name="Yamashiro T."/>
            <person name="Shiraishi A."/>
            <person name="Satake H."/>
            <person name="Nakayama K."/>
        </authorList>
    </citation>
    <scope>NUCLEOTIDE SEQUENCE</scope>
</reference>
<accession>A0A699HUR1</accession>
<proteinExistence type="predicted"/>
<keyword evidence="3" id="KW-0808">Transferase</keyword>
<dbReference type="PANTHER" id="PTHR33116:SF79">
    <property type="entry name" value="REVERSE TRANSCRIPTASE DOMAIN, ZINC FINGER, CCHC-TYPE-RELATED"/>
    <property type="match status" value="1"/>
</dbReference>
<keyword evidence="3" id="KW-0548">Nucleotidyltransferase</keyword>
<name>A0A699HUR1_TANCI</name>
<feature type="domain" description="Reverse transcriptase zinc-binding" evidence="1">
    <location>
        <begin position="88"/>
        <end position="151"/>
    </location>
</feature>
<comment type="caution">
    <text evidence="3">The sequence shown here is derived from an EMBL/GenBank/DDBJ whole genome shotgun (WGS) entry which is preliminary data.</text>
</comment>
<keyword evidence="3" id="KW-0695">RNA-directed DNA polymerase</keyword>
<sequence>MKVVKSIHGDYGGIENLGGINRSSTWLECLKNVDQLKKKEVDLMAFVHKEVGKSDTWIWSLEASGLFSVASSRCYIDDILCAWEGAPTRWVNLVPKKFNALAWRLSLNKLPTRHNISLRGMDIRSILCPICEVNVEYANHLFFSCMLAREIYERIFKWCGLLVVTFSSYIDWLTWFSSLKIRKVIKDYLEGIFFVTWWHIWWFRKKNGF</sequence>
<dbReference type="AlphaFoldDB" id="A0A699HUR1"/>
<dbReference type="GO" id="GO:0003964">
    <property type="term" value="F:RNA-directed DNA polymerase activity"/>
    <property type="evidence" value="ECO:0007669"/>
    <property type="project" value="UniProtKB-KW"/>
</dbReference>
<dbReference type="EMBL" id="BKCJ010004186">
    <property type="protein sequence ID" value="GEU59523.1"/>
    <property type="molecule type" value="Genomic_DNA"/>
</dbReference>